<evidence type="ECO:0000313" key="1">
    <source>
        <dbReference type="EMBL" id="MED6147015.1"/>
    </source>
</evidence>
<accession>A0ABU6TE70</accession>
<keyword evidence="2" id="KW-1185">Reference proteome</keyword>
<comment type="caution">
    <text evidence="1">The sequence shown here is derived from an EMBL/GenBank/DDBJ whole genome shotgun (WGS) entry which is preliminary data.</text>
</comment>
<reference evidence="1 2" key="1">
    <citation type="journal article" date="2023" name="Plants (Basel)">
        <title>Bridging the Gap: Combining Genomics and Transcriptomics Approaches to Understand Stylosanthes scabra, an Orphan Legume from the Brazilian Caatinga.</title>
        <authorList>
            <person name="Ferreira-Neto J.R.C."/>
            <person name="da Silva M.D."/>
            <person name="Binneck E."/>
            <person name="de Melo N.F."/>
            <person name="da Silva R.H."/>
            <person name="de Melo A.L.T.M."/>
            <person name="Pandolfi V."/>
            <person name="Bustamante F.O."/>
            <person name="Brasileiro-Vidal A.C."/>
            <person name="Benko-Iseppon A.M."/>
        </authorList>
    </citation>
    <scope>NUCLEOTIDE SEQUENCE [LARGE SCALE GENOMIC DNA]</scope>
    <source>
        <tissue evidence="1">Leaves</tissue>
    </source>
</reference>
<gene>
    <name evidence="1" type="ORF">PIB30_040125</name>
</gene>
<proteinExistence type="predicted"/>
<dbReference type="InterPro" id="IPR050796">
    <property type="entry name" value="SCF_F-box_component"/>
</dbReference>
<organism evidence="1 2">
    <name type="scientific">Stylosanthes scabra</name>
    <dbReference type="NCBI Taxonomy" id="79078"/>
    <lineage>
        <taxon>Eukaryota</taxon>
        <taxon>Viridiplantae</taxon>
        <taxon>Streptophyta</taxon>
        <taxon>Embryophyta</taxon>
        <taxon>Tracheophyta</taxon>
        <taxon>Spermatophyta</taxon>
        <taxon>Magnoliopsida</taxon>
        <taxon>eudicotyledons</taxon>
        <taxon>Gunneridae</taxon>
        <taxon>Pentapetalae</taxon>
        <taxon>rosids</taxon>
        <taxon>fabids</taxon>
        <taxon>Fabales</taxon>
        <taxon>Fabaceae</taxon>
        <taxon>Papilionoideae</taxon>
        <taxon>50 kb inversion clade</taxon>
        <taxon>dalbergioids sensu lato</taxon>
        <taxon>Dalbergieae</taxon>
        <taxon>Pterocarpus clade</taxon>
        <taxon>Stylosanthes</taxon>
    </lineage>
</organism>
<name>A0ABU6TE70_9FABA</name>
<sequence length="285" mass="32290">MAATFTDSADFPSLPHIIVSDILAMADLKTIGRCKTLSTNWKNQMQTEEFLLMHSEFVKKMCGSIYLHIDSPRMHREGKILKLHAFTGALQEMNLPFNVSEDSKFNVIGAANGIMAIRCVEADNTSQVIVWNPVSSHFRLISEFTHGHRRLSYSAYGFGISPQCIVYYSAKDNEFGYLHIPEEAVNLEKRLISIDDVLCFVGLESRDGEIYTWTIWMINSVDGSKEWTTSMKASGCGWEIRIRGLSSTASQSRTIQNMEFRWTFQTIAEARRSALRRMHAAHCTG</sequence>
<dbReference type="PANTHER" id="PTHR31672">
    <property type="entry name" value="BNACNNG10540D PROTEIN"/>
    <property type="match status" value="1"/>
</dbReference>
<dbReference type="Proteomes" id="UP001341840">
    <property type="component" value="Unassembled WGS sequence"/>
</dbReference>
<evidence type="ECO:0008006" key="3">
    <source>
        <dbReference type="Google" id="ProtNLM"/>
    </source>
</evidence>
<dbReference type="EMBL" id="JASCZI010090836">
    <property type="protein sequence ID" value="MED6147015.1"/>
    <property type="molecule type" value="Genomic_DNA"/>
</dbReference>
<dbReference type="PANTHER" id="PTHR31672:SF13">
    <property type="entry name" value="F-BOX PROTEIN CPR30-LIKE"/>
    <property type="match status" value="1"/>
</dbReference>
<protein>
    <recommendedName>
        <fullName evidence="3">F-box domain-containing protein</fullName>
    </recommendedName>
</protein>
<evidence type="ECO:0000313" key="2">
    <source>
        <dbReference type="Proteomes" id="UP001341840"/>
    </source>
</evidence>